<dbReference type="InParanoid" id="A0A2K1IDL2"/>
<gene>
    <name evidence="2" type="ORF">PHYPA_029512</name>
</gene>
<dbReference type="Gramene" id="Pp3c25_2749V3.1">
    <property type="protein sequence ID" value="PAC:32980171.CDS.1"/>
    <property type="gene ID" value="Pp3c25_2749"/>
</dbReference>
<evidence type="ECO:0000313" key="2">
    <source>
        <dbReference type="EMBL" id="PNR27360.1"/>
    </source>
</evidence>
<evidence type="ECO:0000313" key="3">
    <source>
        <dbReference type="EnsemblPlants" id="PAC:32980171.CDS.1"/>
    </source>
</evidence>
<sequence>MVQIQCSLRTEHLEEKELDDSEDPLFEFSCTLFLTLQTGAAVWTCFAQPVPVFTSLSCAYVPNAYAYVYAVSLSVCVCVYVLVFDCMCLHSCIAPRRWG</sequence>
<dbReference type="AlphaFoldDB" id="A0A2K1IDL2"/>
<dbReference type="EMBL" id="ABEU02000025">
    <property type="protein sequence ID" value="PNR27360.1"/>
    <property type="molecule type" value="Genomic_DNA"/>
</dbReference>
<dbReference type="EnsemblPlants" id="Pp3c25_2749V3.1">
    <property type="protein sequence ID" value="PAC:32980171.CDS.1"/>
    <property type="gene ID" value="Pp3c25_2749"/>
</dbReference>
<accession>A0A2K1IDL2</accession>
<keyword evidence="4" id="KW-1185">Reference proteome</keyword>
<protein>
    <submittedName>
        <fullName evidence="2 3">Uncharacterized protein</fullName>
    </submittedName>
</protein>
<reference evidence="2 4" key="2">
    <citation type="journal article" date="2018" name="Plant J.">
        <title>The Physcomitrella patens chromosome-scale assembly reveals moss genome structure and evolution.</title>
        <authorList>
            <person name="Lang D."/>
            <person name="Ullrich K.K."/>
            <person name="Murat F."/>
            <person name="Fuchs J."/>
            <person name="Jenkins J."/>
            <person name="Haas F.B."/>
            <person name="Piednoel M."/>
            <person name="Gundlach H."/>
            <person name="Van Bel M."/>
            <person name="Meyberg R."/>
            <person name="Vives C."/>
            <person name="Morata J."/>
            <person name="Symeonidi A."/>
            <person name="Hiss M."/>
            <person name="Muchero W."/>
            <person name="Kamisugi Y."/>
            <person name="Saleh O."/>
            <person name="Blanc G."/>
            <person name="Decker E.L."/>
            <person name="van Gessel N."/>
            <person name="Grimwood J."/>
            <person name="Hayes R.D."/>
            <person name="Graham S.W."/>
            <person name="Gunter L.E."/>
            <person name="McDaniel S.F."/>
            <person name="Hoernstein S.N.W."/>
            <person name="Larsson A."/>
            <person name="Li F.W."/>
            <person name="Perroud P.F."/>
            <person name="Phillips J."/>
            <person name="Ranjan P."/>
            <person name="Rokshar D.S."/>
            <person name="Rothfels C.J."/>
            <person name="Schneider L."/>
            <person name="Shu S."/>
            <person name="Stevenson D.W."/>
            <person name="Thummler F."/>
            <person name="Tillich M."/>
            <person name="Villarreal Aguilar J.C."/>
            <person name="Widiez T."/>
            <person name="Wong G.K."/>
            <person name="Wymore A."/>
            <person name="Zhang Y."/>
            <person name="Zimmer A.D."/>
            <person name="Quatrano R.S."/>
            <person name="Mayer K.F.X."/>
            <person name="Goodstein D."/>
            <person name="Casacuberta J.M."/>
            <person name="Vandepoele K."/>
            <person name="Reski R."/>
            <person name="Cuming A.C."/>
            <person name="Tuskan G.A."/>
            <person name="Maumus F."/>
            <person name="Salse J."/>
            <person name="Schmutz J."/>
            <person name="Rensing S.A."/>
        </authorList>
    </citation>
    <scope>NUCLEOTIDE SEQUENCE [LARGE SCALE GENOMIC DNA]</scope>
    <source>
        <strain evidence="3 4">cv. Gransden 2004</strain>
    </source>
</reference>
<organism evidence="2">
    <name type="scientific">Physcomitrium patens</name>
    <name type="common">Spreading-leaved earth moss</name>
    <name type="synonym">Physcomitrella patens</name>
    <dbReference type="NCBI Taxonomy" id="3218"/>
    <lineage>
        <taxon>Eukaryota</taxon>
        <taxon>Viridiplantae</taxon>
        <taxon>Streptophyta</taxon>
        <taxon>Embryophyta</taxon>
        <taxon>Bryophyta</taxon>
        <taxon>Bryophytina</taxon>
        <taxon>Bryopsida</taxon>
        <taxon>Funariidae</taxon>
        <taxon>Funariales</taxon>
        <taxon>Funariaceae</taxon>
        <taxon>Physcomitrium</taxon>
    </lineage>
</organism>
<reference evidence="3" key="3">
    <citation type="submission" date="2020-12" db="UniProtKB">
        <authorList>
            <consortium name="EnsemblPlants"/>
        </authorList>
    </citation>
    <scope>IDENTIFICATION</scope>
</reference>
<dbReference type="Proteomes" id="UP000006727">
    <property type="component" value="Chromosome 25"/>
</dbReference>
<evidence type="ECO:0000313" key="4">
    <source>
        <dbReference type="Proteomes" id="UP000006727"/>
    </source>
</evidence>
<name>A0A2K1IDL2_PHYPA</name>
<evidence type="ECO:0000256" key="1">
    <source>
        <dbReference type="SAM" id="Phobius"/>
    </source>
</evidence>
<reference evidence="2 4" key="1">
    <citation type="journal article" date="2008" name="Science">
        <title>The Physcomitrella genome reveals evolutionary insights into the conquest of land by plants.</title>
        <authorList>
            <person name="Rensing S."/>
            <person name="Lang D."/>
            <person name="Zimmer A."/>
            <person name="Terry A."/>
            <person name="Salamov A."/>
            <person name="Shapiro H."/>
            <person name="Nishiyama T."/>
            <person name="Perroud P.-F."/>
            <person name="Lindquist E."/>
            <person name="Kamisugi Y."/>
            <person name="Tanahashi T."/>
            <person name="Sakakibara K."/>
            <person name="Fujita T."/>
            <person name="Oishi K."/>
            <person name="Shin-I T."/>
            <person name="Kuroki Y."/>
            <person name="Toyoda A."/>
            <person name="Suzuki Y."/>
            <person name="Hashimoto A."/>
            <person name="Yamaguchi K."/>
            <person name="Sugano A."/>
            <person name="Kohara Y."/>
            <person name="Fujiyama A."/>
            <person name="Anterola A."/>
            <person name="Aoki S."/>
            <person name="Ashton N."/>
            <person name="Barbazuk W.B."/>
            <person name="Barker E."/>
            <person name="Bennetzen J."/>
            <person name="Bezanilla M."/>
            <person name="Blankenship R."/>
            <person name="Cho S.H."/>
            <person name="Dutcher S."/>
            <person name="Estelle M."/>
            <person name="Fawcett J.A."/>
            <person name="Gundlach H."/>
            <person name="Hanada K."/>
            <person name="Heyl A."/>
            <person name="Hicks K.A."/>
            <person name="Hugh J."/>
            <person name="Lohr M."/>
            <person name="Mayer K."/>
            <person name="Melkozernov A."/>
            <person name="Murata T."/>
            <person name="Nelson D."/>
            <person name="Pils B."/>
            <person name="Prigge M."/>
            <person name="Reiss B."/>
            <person name="Renner T."/>
            <person name="Rombauts S."/>
            <person name="Rushton P."/>
            <person name="Sanderfoot A."/>
            <person name="Schween G."/>
            <person name="Shiu S.-H."/>
            <person name="Stueber K."/>
            <person name="Theodoulou F.L."/>
            <person name="Tu H."/>
            <person name="Van de Peer Y."/>
            <person name="Verrier P.J."/>
            <person name="Waters E."/>
            <person name="Wood A."/>
            <person name="Yang L."/>
            <person name="Cove D."/>
            <person name="Cuming A."/>
            <person name="Hasebe M."/>
            <person name="Lucas S."/>
            <person name="Mishler D.B."/>
            <person name="Reski R."/>
            <person name="Grigoriev I."/>
            <person name="Quatrano R.S."/>
            <person name="Boore J.L."/>
        </authorList>
    </citation>
    <scope>NUCLEOTIDE SEQUENCE [LARGE SCALE GENOMIC DNA]</scope>
    <source>
        <strain evidence="3 4">cv. Gransden 2004</strain>
    </source>
</reference>
<feature type="transmembrane region" description="Helical" evidence="1">
    <location>
        <begin position="66"/>
        <end position="89"/>
    </location>
</feature>
<keyword evidence="1" id="KW-0812">Transmembrane</keyword>
<proteinExistence type="predicted"/>
<keyword evidence="1" id="KW-0472">Membrane</keyword>
<keyword evidence="1" id="KW-1133">Transmembrane helix</keyword>